<dbReference type="EMBL" id="AP018930">
    <property type="protein sequence ID" value="BBG27035.1"/>
    <property type="molecule type" value="Genomic_DNA"/>
</dbReference>
<dbReference type="GO" id="GO:0051539">
    <property type="term" value="F:4 iron, 4 sulfur cluster binding"/>
    <property type="evidence" value="ECO:0007669"/>
    <property type="project" value="UniProtKB-KW"/>
</dbReference>
<keyword evidence="4" id="KW-0479">Metal-binding</keyword>
<keyword evidence="2" id="KW-0004">4Fe-4S</keyword>
<sequence length="438" mass="48343">MPTQMELARRGQVTEEMKVIAQKEGVDPVFLRDKVASGKAVIFRNLTRSNITRFTAIGEGLSTKVNVNIGASTDRYNVEEEMEKVKIANEYGADTIMDLTDGGDIDYMRRQVITNAVMPVGTVPIYQVYYEMVARRKYVIDFTEDDVFRVIEKQFKDGVDYVTVHTGVTLELAKRIPKVKRLAGVVSRGGTVMAAWSLYNEKENPLYSNFDYLMELAKEYDVTLSLGDALRPGGTADAHDELHVGELMVNSRLAKRCVEKGVQVMIEGPGHMPLDQIEMDVRLEKELSGGVPYYVLGILVTDIAAGYDHIAGAIGGAIAASAGADMLCYLTPAEHLSLPTPEQVKDGLIAFKIAAHAGDMVKLGERAREIDNKMSKARGTLDWKTMFSLTLDPGRAKSIYRQYKSIEAGSCTMCGDLCVYLVLPRAIKNKSSNVSQDK</sequence>
<dbReference type="EMBL" id="AP018929">
    <property type="protein sequence ID" value="BBG24278.1"/>
    <property type="molecule type" value="Genomic_DNA"/>
</dbReference>
<comment type="cofactor">
    <cofactor evidence="1">
        <name>[4Fe-4S] cluster</name>
        <dbReference type="ChEBI" id="CHEBI:49883"/>
    </cofactor>
</comment>
<dbReference type="Proteomes" id="UP000325030">
    <property type="component" value="Chromosome"/>
</dbReference>
<evidence type="ECO:0000256" key="9">
    <source>
        <dbReference type="NCBIfam" id="TIGR00190"/>
    </source>
</evidence>
<keyword evidence="8" id="KW-0456">Lyase</keyword>
<evidence type="ECO:0000256" key="2">
    <source>
        <dbReference type="ARBA" id="ARBA00022485"/>
    </source>
</evidence>
<dbReference type="EC" id="4.1.99.17" evidence="9"/>
<protein>
    <recommendedName>
        <fullName evidence="9">Phosphomethylpyrimidine synthase</fullName>
        <ecNumber evidence="9">4.1.99.17</ecNumber>
    </recommendedName>
</protein>
<evidence type="ECO:0000313" key="12">
    <source>
        <dbReference type="Proteomes" id="UP000322983"/>
    </source>
</evidence>
<dbReference type="PANTHER" id="PTHR30557:SF1">
    <property type="entry name" value="PHOSPHOMETHYLPYRIMIDINE SYNTHASE, CHLOROPLASTIC"/>
    <property type="match status" value="1"/>
</dbReference>
<evidence type="ECO:0000256" key="8">
    <source>
        <dbReference type="ARBA" id="ARBA00023239"/>
    </source>
</evidence>
<name>A0A510E3F2_9CREN</name>
<dbReference type="OrthoDB" id="335406at2157"/>
<evidence type="ECO:0000256" key="4">
    <source>
        <dbReference type="ARBA" id="ARBA00022723"/>
    </source>
</evidence>
<dbReference type="GO" id="GO:0046872">
    <property type="term" value="F:metal ion binding"/>
    <property type="evidence" value="ECO:0007669"/>
    <property type="project" value="UniProtKB-KW"/>
</dbReference>
<organism evidence="11 13">
    <name type="scientific">Sulfuracidifex tepidarius</name>
    <dbReference type="NCBI Taxonomy" id="1294262"/>
    <lineage>
        <taxon>Archaea</taxon>
        <taxon>Thermoproteota</taxon>
        <taxon>Thermoprotei</taxon>
        <taxon>Sulfolobales</taxon>
        <taxon>Sulfolobaceae</taxon>
        <taxon>Sulfuracidifex</taxon>
    </lineage>
</organism>
<evidence type="ECO:0000313" key="13">
    <source>
        <dbReference type="Proteomes" id="UP000325030"/>
    </source>
</evidence>
<dbReference type="NCBIfam" id="TIGR00190">
    <property type="entry name" value="thiC"/>
    <property type="match status" value="1"/>
</dbReference>
<dbReference type="InterPro" id="IPR038521">
    <property type="entry name" value="ThiC/Bza_core_dom"/>
</dbReference>
<dbReference type="Proteomes" id="UP000322983">
    <property type="component" value="Chromosome"/>
</dbReference>
<dbReference type="SFLD" id="SFLDS00113">
    <property type="entry name" value="Radical_SAM_Phosphomethylpyrim"/>
    <property type="match status" value="1"/>
</dbReference>
<dbReference type="SFLD" id="SFLDF00407">
    <property type="entry name" value="phosphomethylpyrimidine_syntha"/>
    <property type="match status" value="1"/>
</dbReference>
<keyword evidence="12" id="KW-1185">Reference proteome</keyword>
<accession>A0A510E3F2</accession>
<proteinExistence type="predicted"/>
<reference evidence="13" key="1">
    <citation type="submission" date="2018-09" db="EMBL/GenBank/DDBJ databases">
        <title>Complete Genome Sequencing of Sulfolobus sp. JCM 16834.</title>
        <authorList>
            <person name="Kato S."/>
            <person name="Itoh T."/>
            <person name="Ohkuma M."/>
        </authorList>
    </citation>
    <scope>NUCLEOTIDE SEQUENCE [LARGE SCALE GENOMIC DNA]</scope>
    <source>
        <strain evidence="13">IC-007</strain>
    </source>
</reference>
<evidence type="ECO:0000313" key="10">
    <source>
        <dbReference type="EMBL" id="BBG24278.1"/>
    </source>
</evidence>
<dbReference type="Gene3D" id="3.20.20.540">
    <property type="entry name" value="Radical SAM ThiC family, central domain"/>
    <property type="match status" value="1"/>
</dbReference>
<dbReference type="RefSeq" id="WP_149528555.1">
    <property type="nucleotide sequence ID" value="NZ_AP018929.1"/>
</dbReference>
<dbReference type="AlphaFoldDB" id="A0A510E3F2"/>
<reference evidence="11 12" key="2">
    <citation type="journal article" date="2020" name="Int. J. Syst. Evol. Microbiol.">
        <title>Sulfuracidifex tepidarius gen. nov., sp. nov. and transfer of Sulfolobus metallicus Huber and Stetter 1992 to the genus Sulfuracidifex as Sulfuracidifex metallicus comb. nov.</title>
        <authorList>
            <person name="Itoh T."/>
            <person name="Miura T."/>
            <person name="Sakai H.D."/>
            <person name="Kato S."/>
            <person name="Ohkuma M."/>
            <person name="Takashina T."/>
        </authorList>
    </citation>
    <scope>NUCLEOTIDE SEQUENCE</scope>
    <source>
        <strain evidence="10 12">IC-006</strain>
        <strain evidence="11">IC-007</strain>
    </source>
</reference>
<evidence type="ECO:0000313" key="11">
    <source>
        <dbReference type="EMBL" id="BBG27035.1"/>
    </source>
</evidence>
<dbReference type="Gene3D" id="6.10.250.620">
    <property type="match status" value="1"/>
</dbReference>
<dbReference type="STRING" id="1294262.GCA_001316085_00448"/>
<dbReference type="KEGG" id="step:IC006_1587"/>
<gene>
    <name evidence="10" type="ORF">IC006_1587</name>
    <name evidence="11" type="ORF">IC007_1564</name>
</gene>
<keyword evidence="7" id="KW-0411">Iron-sulfur</keyword>
<dbReference type="GO" id="GO:0070284">
    <property type="term" value="F:phosphomethylpyrimidine synthase activity"/>
    <property type="evidence" value="ECO:0007669"/>
    <property type="project" value="UniProtKB-EC"/>
</dbReference>
<accession>A0A510DWC4</accession>
<evidence type="ECO:0000256" key="1">
    <source>
        <dbReference type="ARBA" id="ARBA00001966"/>
    </source>
</evidence>
<dbReference type="NCBIfam" id="NF009895">
    <property type="entry name" value="PRK13352.1"/>
    <property type="match status" value="1"/>
</dbReference>
<keyword evidence="3" id="KW-0949">S-adenosyl-L-methionine</keyword>
<evidence type="ECO:0000256" key="5">
    <source>
        <dbReference type="ARBA" id="ARBA00022833"/>
    </source>
</evidence>
<dbReference type="Pfam" id="PF01964">
    <property type="entry name" value="ThiC_Rad_SAM"/>
    <property type="match status" value="1"/>
</dbReference>
<dbReference type="GO" id="GO:0009228">
    <property type="term" value="P:thiamine biosynthetic process"/>
    <property type="evidence" value="ECO:0007669"/>
    <property type="project" value="UniProtKB-UniRule"/>
</dbReference>
<evidence type="ECO:0000256" key="3">
    <source>
        <dbReference type="ARBA" id="ARBA00022691"/>
    </source>
</evidence>
<dbReference type="PANTHER" id="PTHR30557">
    <property type="entry name" value="THIAMINE BIOSYNTHESIS PROTEIN THIC"/>
    <property type="match status" value="1"/>
</dbReference>
<dbReference type="SFLD" id="SFLDG01114">
    <property type="entry name" value="phosphomethylpyrimidine_syntha"/>
    <property type="match status" value="1"/>
</dbReference>
<dbReference type="InterPro" id="IPR002817">
    <property type="entry name" value="ThiC/BzaA/B"/>
</dbReference>
<dbReference type="GeneID" id="41717902"/>
<keyword evidence="6" id="KW-0408">Iron</keyword>
<evidence type="ECO:0000256" key="7">
    <source>
        <dbReference type="ARBA" id="ARBA00023014"/>
    </source>
</evidence>
<evidence type="ECO:0000256" key="6">
    <source>
        <dbReference type="ARBA" id="ARBA00023004"/>
    </source>
</evidence>
<keyword evidence="5" id="KW-0862">Zinc</keyword>